<evidence type="ECO:0000259" key="2">
    <source>
        <dbReference type="Pfam" id="PF12898"/>
    </source>
</evidence>
<dbReference type="Proteomes" id="UP001161757">
    <property type="component" value="Unassembled WGS sequence"/>
</dbReference>
<evidence type="ECO:0000313" key="3">
    <source>
        <dbReference type="EMBL" id="KAJ8995335.1"/>
    </source>
</evidence>
<reference evidence="3" key="1">
    <citation type="submission" date="2023-01" db="EMBL/GenBank/DDBJ databases">
        <title>Exophiala dermititidis isolated from Cystic Fibrosis Patient.</title>
        <authorList>
            <person name="Kurbessoian T."/>
            <person name="Crocker A."/>
            <person name="Murante D."/>
            <person name="Hogan D.A."/>
            <person name="Stajich J.E."/>
        </authorList>
    </citation>
    <scope>NUCLEOTIDE SEQUENCE</scope>
    <source>
        <strain evidence="3">Ex8</strain>
    </source>
</reference>
<sequence length="271" mass="29745">MSRKESQKPFWQRKQESYANVDVGQKIRCGVCNANCVPSRFSQNQMRKYQEAIQRQRLGGPKAAPPSCTRCTPGNVQELTCTGCRIVKTLDHFAKAQRRKPDDAKCIPCQQEISDRVPDFPTALEEEQIRQDYLNGRSDAFGTMSTMGSALPSVSGGVPIAAYDFEDPVAAAGQVILGNDENEAWEGSSMAGKSSVHNGTTGFEHPPTTPVTASRAASVLSSGNTRGFAKQNAVKSTVQDRVHTRVQREIAQEYQAGPREDESDLEEDFEL</sequence>
<evidence type="ECO:0000313" key="4">
    <source>
        <dbReference type="Proteomes" id="UP001161757"/>
    </source>
</evidence>
<accession>A0AAN6F496</accession>
<dbReference type="InterPro" id="IPR024630">
    <property type="entry name" value="Stc1"/>
</dbReference>
<dbReference type="AlphaFoldDB" id="A0AAN6F496"/>
<dbReference type="Pfam" id="PF12898">
    <property type="entry name" value="Stc1"/>
    <property type="match status" value="1"/>
</dbReference>
<evidence type="ECO:0000256" key="1">
    <source>
        <dbReference type="SAM" id="MobiDB-lite"/>
    </source>
</evidence>
<feature type="region of interest" description="Disordered" evidence="1">
    <location>
        <begin position="251"/>
        <end position="271"/>
    </location>
</feature>
<feature type="region of interest" description="Disordered" evidence="1">
    <location>
        <begin position="185"/>
        <end position="211"/>
    </location>
</feature>
<protein>
    <recommendedName>
        <fullName evidence="2">Stc1 domain-containing protein</fullName>
    </recommendedName>
</protein>
<organism evidence="3 4">
    <name type="scientific">Exophiala dermatitidis</name>
    <name type="common">Black yeast-like fungus</name>
    <name type="synonym">Wangiella dermatitidis</name>
    <dbReference type="NCBI Taxonomy" id="5970"/>
    <lineage>
        <taxon>Eukaryota</taxon>
        <taxon>Fungi</taxon>
        <taxon>Dikarya</taxon>
        <taxon>Ascomycota</taxon>
        <taxon>Pezizomycotina</taxon>
        <taxon>Eurotiomycetes</taxon>
        <taxon>Chaetothyriomycetidae</taxon>
        <taxon>Chaetothyriales</taxon>
        <taxon>Herpotrichiellaceae</taxon>
        <taxon>Exophiala</taxon>
    </lineage>
</organism>
<gene>
    <name evidence="3" type="ORF">HRR80_000110</name>
</gene>
<feature type="compositionally biased region" description="Acidic residues" evidence="1">
    <location>
        <begin position="261"/>
        <end position="271"/>
    </location>
</feature>
<feature type="compositionally biased region" description="Polar residues" evidence="1">
    <location>
        <begin position="191"/>
        <end position="201"/>
    </location>
</feature>
<proteinExistence type="predicted"/>
<feature type="domain" description="Stc1" evidence="2">
    <location>
        <begin position="28"/>
        <end position="111"/>
    </location>
</feature>
<dbReference type="EMBL" id="JAJGCB010000001">
    <property type="protein sequence ID" value="KAJ8995335.1"/>
    <property type="molecule type" value="Genomic_DNA"/>
</dbReference>
<comment type="caution">
    <text evidence="3">The sequence shown here is derived from an EMBL/GenBank/DDBJ whole genome shotgun (WGS) entry which is preliminary data.</text>
</comment>
<name>A0AAN6F496_EXODE</name>